<dbReference type="InterPro" id="IPR000524">
    <property type="entry name" value="Tscrpt_reg_HTH_GntR"/>
</dbReference>
<dbReference type="AlphaFoldDB" id="A0A3D9ZTK7"/>
<gene>
    <name evidence="5" type="ORF">DFJ67_5836</name>
</gene>
<dbReference type="PANTHER" id="PTHR43537:SF5">
    <property type="entry name" value="UXU OPERON TRANSCRIPTIONAL REGULATOR"/>
    <property type="match status" value="1"/>
</dbReference>
<evidence type="ECO:0000313" key="6">
    <source>
        <dbReference type="Proteomes" id="UP000256913"/>
    </source>
</evidence>
<dbReference type="PANTHER" id="PTHR43537">
    <property type="entry name" value="TRANSCRIPTIONAL REGULATOR, GNTR FAMILY"/>
    <property type="match status" value="1"/>
</dbReference>
<evidence type="ECO:0000256" key="1">
    <source>
        <dbReference type="ARBA" id="ARBA00023015"/>
    </source>
</evidence>
<name>A0A3D9ZTK7_9ACTN</name>
<dbReference type="SUPFAM" id="SSF48008">
    <property type="entry name" value="GntR ligand-binding domain-like"/>
    <property type="match status" value="1"/>
</dbReference>
<dbReference type="Gene3D" id="1.10.10.10">
    <property type="entry name" value="Winged helix-like DNA-binding domain superfamily/Winged helix DNA-binding domain"/>
    <property type="match status" value="1"/>
</dbReference>
<comment type="caution">
    <text evidence="5">The sequence shown here is derived from an EMBL/GenBank/DDBJ whole genome shotgun (WGS) entry which is preliminary data.</text>
</comment>
<dbReference type="EMBL" id="QUMQ01000001">
    <property type="protein sequence ID" value="REF99792.1"/>
    <property type="molecule type" value="Genomic_DNA"/>
</dbReference>
<keyword evidence="1" id="KW-0805">Transcription regulation</keyword>
<keyword evidence="2" id="KW-0238">DNA-binding</keyword>
<dbReference type="SUPFAM" id="SSF46785">
    <property type="entry name" value="Winged helix' DNA-binding domain"/>
    <property type="match status" value="1"/>
</dbReference>
<protein>
    <submittedName>
        <fullName evidence="5">GntR family transcriptional regulator</fullName>
    </submittedName>
</protein>
<evidence type="ECO:0000256" key="2">
    <source>
        <dbReference type="ARBA" id="ARBA00023125"/>
    </source>
</evidence>
<evidence type="ECO:0000313" key="5">
    <source>
        <dbReference type="EMBL" id="REF99792.1"/>
    </source>
</evidence>
<dbReference type="InterPro" id="IPR036388">
    <property type="entry name" value="WH-like_DNA-bd_sf"/>
</dbReference>
<evidence type="ECO:0000259" key="4">
    <source>
        <dbReference type="PROSITE" id="PS50949"/>
    </source>
</evidence>
<reference evidence="5 6" key="1">
    <citation type="submission" date="2018-08" db="EMBL/GenBank/DDBJ databases">
        <title>Sequencing the genomes of 1000 actinobacteria strains.</title>
        <authorList>
            <person name="Klenk H.-P."/>
        </authorList>
    </citation>
    <scope>NUCLEOTIDE SEQUENCE [LARGE SCALE GENOMIC DNA]</scope>
    <source>
        <strain evidence="5 6">DSM 44099</strain>
    </source>
</reference>
<dbReference type="GO" id="GO:0003677">
    <property type="term" value="F:DNA binding"/>
    <property type="evidence" value="ECO:0007669"/>
    <property type="project" value="UniProtKB-KW"/>
</dbReference>
<dbReference type="SMART" id="SM00895">
    <property type="entry name" value="FCD"/>
    <property type="match status" value="1"/>
</dbReference>
<dbReference type="Gene3D" id="1.20.120.530">
    <property type="entry name" value="GntR ligand-binding domain-like"/>
    <property type="match status" value="1"/>
</dbReference>
<keyword evidence="3" id="KW-0804">Transcription</keyword>
<keyword evidence="6" id="KW-1185">Reference proteome</keyword>
<dbReference type="SMART" id="SM00345">
    <property type="entry name" value="HTH_GNTR"/>
    <property type="match status" value="1"/>
</dbReference>
<accession>A0A3D9ZTK7</accession>
<sequence>MAAAKSPPAVLAGDDADMFKAVSLNRVSQVIVDQIKLLLRQGRLKPGDRLPSERDLCERFGVSRVTVREALRVLEANGLVDIRVGARGGAFVTSPTSQQIGEGLADLLNLSPLTAADVTEARQVFELGIIPLLVERATDEDIAALREMVGVHKAALDRGEYDMSMSADFHARVAACTHNPAIEMLVQSFHGPLLMSLAEAKVTAPLMGQRGVQEHSAFIDAIAARDADRAIAIMTKHLKRTADRVRRAG</sequence>
<dbReference type="CDD" id="cd07377">
    <property type="entry name" value="WHTH_GntR"/>
    <property type="match status" value="1"/>
</dbReference>
<proteinExistence type="predicted"/>
<evidence type="ECO:0000256" key="3">
    <source>
        <dbReference type="ARBA" id="ARBA00023163"/>
    </source>
</evidence>
<dbReference type="Proteomes" id="UP000256913">
    <property type="component" value="Unassembled WGS sequence"/>
</dbReference>
<dbReference type="InterPro" id="IPR008920">
    <property type="entry name" value="TF_FadR/GntR_C"/>
</dbReference>
<dbReference type="GO" id="GO:0003700">
    <property type="term" value="F:DNA-binding transcription factor activity"/>
    <property type="evidence" value="ECO:0007669"/>
    <property type="project" value="InterPro"/>
</dbReference>
<dbReference type="RefSeq" id="WP_211333970.1">
    <property type="nucleotide sequence ID" value="NZ_QUMQ01000001.1"/>
</dbReference>
<dbReference type="PROSITE" id="PS50949">
    <property type="entry name" value="HTH_GNTR"/>
    <property type="match status" value="1"/>
</dbReference>
<dbReference type="PRINTS" id="PR00035">
    <property type="entry name" value="HTHGNTR"/>
</dbReference>
<dbReference type="Pfam" id="PF00392">
    <property type="entry name" value="GntR"/>
    <property type="match status" value="1"/>
</dbReference>
<dbReference type="InterPro" id="IPR036390">
    <property type="entry name" value="WH_DNA-bd_sf"/>
</dbReference>
<dbReference type="Pfam" id="PF07729">
    <property type="entry name" value="FCD"/>
    <property type="match status" value="1"/>
</dbReference>
<organism evidence="5 6">
    <name type="scientific">Asanoa ferruginea</name>
    <dbReference type="NCBI Taxonomy" id="53367"/>
    <lineage>
        <taxon>Bacteria</taxon>
        <taxon>Bacillati</taxon>
        <taxon>Actinomycetota</taxon>
        <taxon>Actinomycetes</taxon>
        <taxon>Micromonosporales</taxon>
        <taxon>Micromonosporaceae</taxon>
        <taxon>Asanoa</taxon>
    </lineage>
</organism>
<feature type="domain" description="HTH gntR-type" evidence="4">
    <location>
        <begin position="25"/>
        <end position="95"/>
    </location>
</feature>
<dbReference type="InterPro" id="IPR011711">
    <property type="entry name" value="GntR_C"/>
</dbReference>